<dbReference type="STRING" id="1325735.A0A428T8N4"/>
<accession>A0A428T8N4</accession>
<reference evidence="1 2" key="1">
    <citation type="submission" date="2017-06" db="EMBL/GenBank/DDBJ databases">
        <title>Comparative genomic analysis of Ambrosia Fusariam Clade fungi.</title>
        <authorList>
            <person name="Stajich J.E."/>
            <person name="Carrillo J."/>
            <person name="Kijimoto T."/>
            <person name="Eskalen A."/>
            <person name="O'Donnell K."/>
            <person name="Kasson M."/>
        </authorList>
    </citation>
    <scope>NUCLEOTIDE SEQUENCE [LARGE SCALE GENOMIC DNA]</scope>
    <source>
        <strain evidence="1 2">NRRL62579</strain>
    </source>
</reference>
<dbReference type="EMBL" id="NKCK01000116">
    <property type="protein sequence ID" value="RSL98391.1"/>
    <property type="molecule type" value="Genomic_DNA"/>
</dbReference>
<protein>
    <submittedName>
        <fullName evidence="1">Uncharacterized protein</fullName>
    </submittedName>
</protein>
<organism evidence="1 2">
    <name type="scientific">Fusarium oligoseptatum</name>
    <dbReference type="NCBI Taxonomy" id="2604345"/>
    <lineage>
        <taxon>Eukaryota</taxon>
        <taxon>Fungi</taxon>
        <taxon>Dikarya</taxon>
        <taxon>Ascomycota</taxon>
        <taxon>Pezizomycotina</taxon>
        <taxon>Sordariomycetes</taxon>
        <taxon>Hypocreomycetidae</taxon>
        <taxon>Hypocreales</taxon>
        <taxon>Nectriaceae</taxon>
        <taxon>Fusarium</taxon>
        <taxon>Fusarium solani species complex</taxon>
    </lineage>
</organism>
<dbReference type="Proteomes" id="UP000287144">
    <property type="component" value="Unassembled WGS sequence"/>
</dbReference>
<sequence>MDRLNFSSSLVTELWTPIYDRSAWEAPVFPIDVINAHQSQDMLCIEGLVNTDLAIIFRYLQYTAILFNTHYHSKTAINGAFIRKCLGFVHSSLIDLEGHLTGELSRPGREDAGRICWCQTLDPGPT</sequence>
<evidence type="ECO:0000313" key="2">
    <source>
        <dbReference type="Proteomes" id="UP000287144"/>
    </source>
</evidence>
<comment type="caution">
    <text evidence="1">The sequence shown here is derived from an EMBL/GenBank/DDBJ whole genome shotgun (WGS) entry which is preliminary data.</text>
</comment>
<dbReference type="AlphaFoldDB" id="A0A428T8N4"/>
<proteinExistence type="predicted"/>
<name>A0A428T8N4_9HYPO</name>
<gene>
    <name evidence="1" type="ORF">CEP52_010375</name>
</gene>
<evidence type="ECO:0000313" key="1">
    <source>
        <dbReference type="EMBL" id="RSL98391.1"/>
    </source>
</evidence>
<keyword evidence="2" id="KW-1185">Reference proteome</keyword>